<name>A0A8J2K1A5_9HEXA</name>
<comment type="caution">
    <text evidence="1">The sequence shown here is derived from an EMBL/GenBank/DDBJ whole genome shotgun (WGS) entry which is preliminary data.</text>
</comment>
<accession>A0A8J2K1A5</accession>
<feature type="non-terminal residue" evidence="1">
    <location>
        <position position="69"/>
    </location>
</feature>
<evidence type="ECO:0000313" key="1">
    <source>
        <dbReference type="EMBL" id="CAG7731348.1"/>
    </source>
</evidence>
<dbReference type="Proteomes" id="UP000708208">
    <property type="component" value="Unassembled WGS sequence"/>
</dbReference>
<dbReference type="OrthoDB" id="8056337at2759"/>
<dbReference type="AlphaFoldDB" id="A0A8J2K1A5"/>
<evidence type="ECO:0000313" key="2">
    <source>
        <dbReference type="Proteomes" id="UP000708208"/>
    </source>
</evidence>
<keyword evidence="2" id="KW-1185">Reference proteome</keyword>
<dbReference type="EMBL" id="CAJVCH010210646">
    <property type="protein sequence ID" value="CAG7731348.1"/>
    <property type="molecule type" value="Genomic_DNA"/>
</dbReference>
<proteinExistence type="predicted"/>
<organism evidence="1 2">
    <name type="scientific">Allacma fusca</name>
    <dbReference type="NCBI Taxonomy" id="39272"/>
    <lineage>
        <taxon>Eukaryota</taxon>
        <taxon>Metazoa</taxon>
        <taxon>Ecdysozoa</taxon>
        <taxon>Arthropoda</taxon>
        <taxon>Hexapoda</taxon>
        <taxon>Collembola</taxon>
        <taxon>Symphypleona</taxon>
        <taxon>Sminthuridae</taxon>
        <taxon>Allacma</taxon>
    </lineage>
</organism>
<reference evidence="1" key="1">
    <citation type="submission" date="2021-06" db="EMBL/GenBank/DDBJ databases">
        <authorList>
            <person name="Hodson N. C."/>
            <person name="Mongue J. A."/>
            <person name="Jaron S. K."/>
        </authorList>
    </citation>
    <scope>NUCLEOTIDE SEQUENCE</scope>
</reference>
<sequence length="69" mass="7310">STVVPGYYSMPAPWGIYAAAGLIGTTASQVQGQRRPLTPTGNELNGTPGQYQMIPAFYDQNGSFVMGAR</sequence>
<gene>
    <name evidence="1" type="ORF">AFUS01_LOCUS19946</name>
</gene>
<feature type="non-terminal residue" evidence="1">
    <location>
        <position position="1"/>
    </location>
</feature>
<protein>
    <submittedName>
        <fullName evidence="1">Uncharacterized protein</fullName>
    </submittedName>
</protein>